<feature type="compositionally biased region" description="Polar residues" evidence="1">
    <location>
        <begin position="317"/>
        <end position="327"/>
    </location>
</feature>
<feature type="compositionally biased region" description="Polar residues" evidence="1">
    <location>
        <begin position="250"/>
        <end position="259"/>
    </location>
</feature>
<dbReference type="RefSeq" id="WP_009196210.1">
    <property type="nucleotide sequence ID" value="NZ_AODQ01000076.1"/>
</dbReference>
<feature type="compositionally biased region" description="Polar residues" evidence="1">
    <location>
        <begin position="1"/>
        <end position="11"/>
    </location>
</feature>
<feature type="compositionally biased region" description="Polar residues" evidence="1">
    <location>
        <begin position="139"/>
        <end position="165"/>
    </location>
</feature>
<feature type="compositionally biased region" description="Low complexity" evidence="1">
    <location>
        <begin position="57"/>
        <end position="74"/>
    </location>
</feature>
<feature type="compositionally biased region" description="Polar residues" evidence="1">
    <location>
        <begin position="225"/>
        <end position="235"/>
    </location>
</feature>
<organism evidence="2 3">
    <name type="scientific">Cesiribacter andamanensis AMV16</name>
    <dbReference type="NCBI Taxonomy" id="1279009"/>
    <lineage>
        <taxon>Bacteria</taxon>
        <taxon>Pseudomonadati</taxon>
        <taxon>Bacteroidota</taxon>
        <taxon>Cytophagia</taxon>
        <taxon>Cytophagales</taxon>
        <taxon>Cesiribacteraceae</taxon>
        <taxon>Cesiribacter</taxon>
    </lineage>
</organism>
<feature type="compositionally biased region" description="Low complexity" evidence="1">
    <location>
        <begin position="32"/>
        <end position="47"/>
    </location>
</feature>
<evidence type="ECO:0000256" key="1">
    <source>
        <dbReference type="SAM" id="MobiDB-lite"/>
    </source>
</evidence>
<proteinExistence type="predicted"/>
<dbReference type="OrthoDB" id="9857510at2"/>
<name>M7NJR0_9BACT</name>
<feature type="compositionally biased region" description="Low complexity" evidence="1">
    <location>
        <begin position="368"/>
        <end position="382"/>
    </location>
</feature>
<sequence>MDTNKKQNAQSKQDHTKSENLQQNTSRTQDTSSGHSSSAVSASATSKADQDSESGTKTDSSTSATSATRSAPSSHRSGGTNPGQHTESTTGTIGSHPNSGSSDRLVSREDSSKGRGYDGDRSGQAGSGSYGGGGAAGQTPYSSAYSTIQVRQGQTYGSPTGNWNDSSRESDRQGSQENSYSGRDWTEGRSAGQGSLRDEGNDFNQRSPRQEDAFGRGQSDRAFSGQGSSGVNWDSRNYGRGESFAMGNNYGRSTSQPRQGSGGLWGENKGYAQQARENQQQSSANQQQQEHRHYNQPGSGRYTDEQNPYMRHDLHSQRQQQGAQGNPSAGRGMSQEEQNWANRNRYMQGEQRSSQAWGAYNMGGAYGDRGSQQQQQQGNQDFRGGDIPRAQGSWQGFENAATSSGGASGRAGGQQGRSDRWNQAGQGSGPDYRRDQ</sequence>
<feature type="compositionally biased region" description="Basic and acidic residues" evidence="1">
    <location>
        <begin position="105"/>
        <end position="121"/>
    </location>
</feature>
<dbReference type="STRING" id="1279009.ADICEAN_02822"/>
<feature type="compositionally biased region" description="Low complexity" evidence="1">
    <location>
        <begin position="273"/>
        <end position="288"/>
    </location>
</feature>
<dbReference type="AlphaFoldDB" id="M7NJR0"/>
<dbReference type="EMBL" id="AODQ01000076">
    <property type="protein sequence ID" value="EMR02035.1"/>
    <property type="molecule type" value="Genomic_DNA"/>
</dbReference>
<keyword evidence="3" id="KW-1185">Reference proteome</keyword>
<reference evidence="2 3" key="1">
    <citation type="journal article" date="2013" name="Genome Announc.">
        <title>Draft Genome Sequence of Cesiribacter andamanensis Strain AMV16T, Isolated from a Soil Sample from a Mud Volcano in the Andaman Islands, India.</title>
        <authorList>
            <person name="Shivaji S."/>
            <person name="Ara S."/>
            <person name="Begum Z."/>
            <person name="Srinivas T.N."/>
            <person name="Singh A."/>
            <person name="Kumar Pinnaka A."/>
        </authorList>
    </citation>
    <scope>NUCLEOTIDE SEQUENCE [LARGE SCALE GENOMIC DNA]</scope>
    <source>
        <strain evidence="2 3">AMV16</strain>
    </source>
</reference>
<feature type="compositionally biased region" description="Gly residues" evidence="1">
    <location>
        <begin position="125"/>
        <end position="136"/>
    </location>
</feature>
<comment type="caution">
    <text evidence="2">The sequence shown here is derived from an EMBL/GenBank/DDBJ whole genome shotgun (WGS) entry which is preliminary data.</text>
</comment>
<dbReference type="Proteomes" id="UP000011910">
    <property type="component" value="Unassembled WGS sequence"/>
</dbReference>
<feature type="compositionally biased region" description="Polar residues" evidence="1">
    <location>
        <begin position="19"/>
        <end position="31"/>
    </location>
</feature>
<feature type="compositionally biased region" description="Polar residues" evidence="1">
    <location>
        <begin position="392"/>
        <end position="402"/>
    </location>
</feature>
<protein>
    <submittedName>
        <fullName evidence="2">Uncharacterized protein</fullName>
    </submittedName>
</protein>
<evidence type="ECO:0000313" key="2">
    <source>
        <dbReference type="EMBL" id="EMR02035.1"/>
    </source>
</evidence>
<feature type="compositionally biased region" description="Gly residues" evidence="1">
    <location>
        <begin position="406"/>
        <end position="415"/>
    </location>
</feature>
<gene>
    <name evidence="2" type="ORF">ADICEAN_02822</name>
</gene>
<accession>M7NJR0</accession>
<feature type="compositionally biased region" description="Polar residues" evidence="1">
    <location>
        <begin position="75"/>
        <end position="104"/>
    </location>
</feature>
<feature type="region of interest" description="Disordered" evidence="1">
    <location>
        <begin position="1"/>
        <end position="436"/>
    </location>
</feature>
<evidence type="ECO:0000313" key="3">
    <source>
        <dbReference type="Proteomes" id="UP000011910"/>
    </source>
</evidence>